<dbReference type="InterPro" id="IPR025489">
    <property type="entry name" value="DUF4381"/>
</dbReference>
<keyword evidence="1" id="KW-0812">Transmembrane</keyword>
<evidence type="ECO:0000313" key="3">
    <source>
        <dbReference type="Proteomes" id="UP000753376"/>
    </source>
</evidence>
<evidence type="ECO:0000256" key="1">
    <source>
        <dbReference type="SAM" id="Phobius"/>
    </source>
</evidence>
<sequence>MIPKDPLSQLKDIHLPQTGGFWPPAPGWWVLAFALLVAIAILVWALRRRHLKNRWLRQAKAELAILEHSGAKEPQWFTQINGLLKRAARERYPDENPEALSGEQWASYLLRHLPNERIAQQPVVDALVNSVWQPHPTAEPALAIEFARTWLEAQKC</sequence>
<keyword evidence="1" id="KW-0472">Membrane</keyword>
<feature type="transmembrane region" description="Helical" evidence="1">
    <location>
        <begin position="28"/>
        <end position="46"/>
    </location>
</feature>
<evidence type="ECO:0000313" key="2">
    <source>
        <dbReference type="EMBL" id="MBU2875584.1"/>
    </source>
</evidence>
<dbReference type="Proteomes" id="UP000753376">
    <property type="component" value="Unassembled WGS sequence"/>
</dbReference>
<organism evidence="2 3">
    <name type="scientific">Marinobacter salexigens</name>
    <dbReference type="NCBI Taxonomy" id="1925763"/>
    <lineage>
        <taxon>Bacteria</taxon>
        <taxon>Pseudomonadati</taxon>
        <taxon>Pseudomonadota</taxon>
        <taxon>Gammaproteobacteria</taxon>
        <taxon>Pseudomonadales</taxon>
        <taxon>Marinobacteraceae</taxon>
        <taxon>Marinobacter</taxon>
    </lineage>
</organism>
<protein>
    <submittedName>
        <fullName evidence="2">DUF4381 domain-containing protein</fullName>
    </submittedName>
</protein>
<proteinExistence type="predicted"/>
<reference evidence="2 3" key="1">
    <citation type="submission" date="2021-05" db="EMBL/GenBank/DDBJ databases">
        <title>Draft genomes of bacteria isolated from model marine particles.</title>
        <authorList>
            <person name="Datta M.S."/>
            <person name="Schwartzman J.A."/>
            <person name="Enke T.N."/>
            <person name="Saavedra J."/>
            <person name="Cermak N."/>
            <person name="Cordero O.X."/>
        </authorList>
    </citation>
    <scope>NUCLEOTIDE SEQUENCE [LARGE SCALE GENOMIC DNA]</scope>
    <source>
        <strain evidence="2 3">D2M19</strain>
    </source>
</reference>
<gene>
    <name evidence="2" type="ORF">KO508_16420</name>
</gene>
<dbReference type="EMBL" id="JAHKPV010000021">
    <property type="protein sequence ID" value="MBU2875584.1"/>
    <property type="molecule type" value="Genomic_DNA"/>
</dbReference>
<dbReference type="RefSeq" id="WP_216009362.1">
    <property type="nucleotide sequence ID" value="NZ_JAHKPV010000021.1"/>
</dbReference>
<comment type="caution">
    <text evidence="2">The sequence shown here is derived from an EMBL/GenBank/DDBJ whole genome shotgun (WGS) entry which is preliminary data.</text>
</comment>
<name>A0ABS6AFB1_9GAMM</name>
<keyword evidence="1" id="KW-1133">Transmembrane helix</keyword>
<dbReference type="Pfam" id="PF14316">
    <property type="entry name" value="DUF4381"/>
    <property type="match status" value="1"/>
</dbReference>
<keyword evidence="3" id="KW-1185">Reference proteome</keyword>
<accession>A0ABS6AFB1</accession>